<reference evidence="2 3" key="1">
    <citation type="submission" date="2020-03" db="EMBL/GenBank/DDBJ databases">
        <title>Genomic Encyclopedia of Type Strains, Phase IV (KMG-IV): sequencing the most valuable type-strain genomes for metagenomic binning, comparative biology and taxonomic classification.</title>
        <authorList>
            <person name="Goeker M."/>
        </authorList>
    </citation>
    <scope>NUCLEOTIDE SEQUENCE [LARGE SCALE GENOMIC DNA]</scope>
    <source>
        <strain evidence="2 3">DSM 5718</strain>
    </source>
</reference>
<keyword evidence="3" id="KW-1185">Reference proteome</keyword>
<feature type="transmembrane region" description="Helical" evidence="1">
    <location>
        <begin position="202"/>
        <end position="223"/>
    </location>
</feature>
<accession>A0A846MLZ6</accession>
<dbReference type="Pfam" id="PF04298">
    <property type="entry name" value="Zn_peptidase_2"/>
    <property type="match status" value="1"/>
</dbReference>
<proteinExistence type="predicted"/>
<evidence type="ECO:0000313" key="3">
    <source>
        <dbReference type="Proteomes" id="UP000537126"/>
    </source>
</evidence>
<evidence type="ECO:0000256" key="1">
    <source>
        <dbReference type="SAM" id="Phobius"/>
    </source>
</evidence>
<gene>
    <name evidence="2" type="ORF">FHS56_000049</name>
</gene>
<dbReference type="PANTHER" id="PTHR36434">
    <property type="entry name" value="MEMBRANE PROTEASE YUGP-RELATED"/>
    <property type="match status" value="1"/>
</dbReference>
<dbReference type="AlphaFoldDB" id="A0A846MLZ6"/>
<dbReference type="InterPro" id="IPR007395">
    <property type="entry name" value="Zn_peptidase_2"/>
</dbReference>
<comment type="caution">
    <text evidence="2">The sequence shown here is derived from an EMBL/GenBank/DDBJ whole genome shotgun (WGS) entry which is preliminary data.</text>
</comment>
<evidence type="ECO:0008006" key="4">
    <source>
        <dbReference type="Google" id="ProtNLM"/>
    </source>
</evidence>
<feature type="transmembrane region" description="Helical" evidence="1">
    <location>
        <begin position="148"/>
        <end position="168"/>
    </location>
</feature>
<evidence type="ECO:0000313" key="2">
    <source>
        <dbReference type="EMBL" id="NIK72563.1"/>
    </source>
</evidence>
<protein>
    <recommendedName>
        <fullName evidence="4">Zinc metallopeptidase</fullName>
    </recommendedName>
</protein>
<keyword evidence="1" id="KW-0812">Transmembrane</keyword>
<name>A0A846MLZ6_9BACT</name>
<dbReference type="EMBL" id="JAASRN010000001">
    <property type="protein sequence ID" value="NIK72563.1"/>
    <property type="molecule type" value="Genomic_DNA"/>
</dbReference>
<keyword evidence="1" id="KW-0472">Membrane</keyword>
<dbReference type="PANTHER" id="PTHR36434:SF1">
    <property type="entry name" value="MEMBRANE PROTEASE YUGP-RELATED"/>
    <property type="match status" value="1"/>
</dbReference>
<keyword evidence="1" id="KW-1133">Transmembrane helix</keyword>
<feature type="transmembrane region" description="Helical" evidence="1">
    <location>
        <begin position="121"/>
        <end position="141"/>
    </location>
</feature>
<sequence>MYFVLVIFLMIVGGIVQWRLRSKFAKYSRIPLASGMSGAEVARQMLRDYGIYDVEVISVPGQLTDHYNPIDKTVNLSEDVYYGRSAAAAAVAAHECGHAVQHAEAYSMLQLRSALVPIQNVSATILNVIMWVSFLGGYMFFRLIPIETVLLIIIAAYGVMTLFSFVTLPVEIDASRRAIRWIESRGVVTSAEAPMARDALQWAAYTYVVAALSALTMLLYYVLQFMTASSDD</sequence>
<organism evidence="2 3">
    <name type="scientific">Thermonema lapsum</name>
    <dbReference type="NCBI Taxonomy" id="28195"/>
    <lineage>
        <taxon>Bacteria</taxon>
        <taxon>Pseudomonadati</taxon>
        <taxon>Bacteroidota</taxon>
        <taxon>Cytophagia</taxon>
        <taxon>Cytophagales</taxon>
        <taxon>Thermonemataceae</taxon>
        <taxon>Thermonema</taxon>
    </lineage>
</organism>
<dbReference type="RefSeq" id="WP_166917888.1">
    <property type="nucleotide sequence ID" value="NZ_JAASRN010000001.1"/>
</dbReference>
<dbReference type="Proteomes" id="UP000537126">
    <property type="component" value="Unassembled WGS sequence"/>
</dbReference>